<reference evidence="3 4" key="1">
    <citation type="submission" date="2024-09" db="EMBL/GenBank/DDBJ databases">
        <authorList>
            <person name="Zhang Z.-H."/>
        </authorList>
    </citation>
    <scope>NUCLEOTIDE SEQUENCE [LARGE SCALE GENOMIC DNA]</scope>
    <source>
        <strain evidence="3 4">HHTR114</strain>
    </source>
</reference>
<feature type="coiled-coil region" evidence="1">
    <location>
        <begin position="4"/>
        <end position="31"/>
    </location>
</feature>
<evidence type="ECO:0000313" key="3">
    <source>
        <dbReference type="EMBL" id="MFC6035638.1"/>
    </source>
</evidence>
<dbReference type="Gene3D" id="3.10.450.50">
    <property type="match status" value="1"/>
</dbReference>
<protein>
    <submittedName>
        <fullName evidence="3">Nuclear transport factor 2 family protein</fullName>
    </submittedName>
</protein>
<dbReference type="RefSeq" id="WP_379878915.1">
    <property type="nucleotide sequence ID" value="NZ_JBHPON010000001.1"/>
</dbReference>
<keyword evidence="4" id="KW-1185">Reference proteome</keyword>
<sequence length="232" mass="27210">MDKIDLLLKKNEELEDRLDKLEDVNAIKRIHFSYGYYIDYCHYDDVVNLFAEDGEVVFLSGVYKGHAGVRRLYCEWIQQLFNQGREGPDDGFLFDHIQMQDVITVADDRKTAKGRFRGILLGGSHDIRKYKPEGVPQQFMESGIYENDYVREDGVWKIKRLDYVLQWQADYETGWAHTDSHLHPAQVLYPEDPLGPDYFTGEKRETWPYRQDMPVHYAHPVIAKALSKQDKS</sequence>
<dbReference type="Pfam" id="PF13577">
    <property type="entry name" value="SnoaL_4"/>
    <property type="match status" value="1"/>
</dbReference>
<keyword evidence="1" id="KW-0175">Coiled coil</keyword>
<evidence type="ECO:0000259" key="2">
    <source>
        <dbReference type="Pfam" id="PF13577"/>
    </source>
</evidence>
<gene>
    <name evidence="3" type="ORF">ACFMB1_08800</name>
</gene>
<dbReference type="Proteomes" id="UP001596116">
    <property type="component" value="Unassembled WGS sequence"/>
</dbReference>
<name>A0ABW1KU44_9PROT</name>
<dbReference type="EMBL" id="JBHPON010000001">
    <property type="protein sequence ID" value="MFC6035638.1"/>
    <property type="molecule type" value="Genomic_DNA"/>
</dbReference>
<organism evidence="3 4">
    <name type="scientific">Hyphococcus aureus</name>
    <dbReference type="NCBI Taxonomy" id="2666033"/>
    <lineage>
        <taxon>Bacteria</taxon>
        <taxon>Pseudomonadati</taxon>
        <taxon>Pseudomonadota</taxon>
        <taxon>Alphaproteobacteria</taxon>
        <taxon>Parvularculales</taxon>
        <taxon>Parvularculaceae</taxon>
        <taxon>Hyphococcus</taxon>
    </lineage>
</organism>
<accession>A0ABW1KU44</accession>
<evidence type="ECO:0000256" key="1">
    <source>
        <dbReference type="SAM" id="Coils"/>
    </source>
</evidence>
<dbReference type="InterPro" id="IPR032710">
    <property type="entry name" value="NTF2-like_dom_sf"/>
</dbReference>
<proteinExistence type="predicted"/>
<dbReference type="SUPFAM" id="SSF54427">
    <property type="entry name" value="NTF2-like"/>
    <property type="match status" value="1"/>
</dbReference>
<evidence type="ECO:0000313" key="4">
    <source>
        <dbReference type="Proteomes" id="UP001596116"/>
    </source>
</evidence>
<comment type="caution">
    <text evidence="3">The sequence shown here is derived from an EMBL/GenBank/DDBJ whole genome shotgun (WGS) entry which is preliminary data.</text>
</comment>
<dbReference type="InterPro" id="IPR037401">
    <property type="entry name" value="SnoaL-like"/>
</dbReference>
<feature type="domain" description="SnoaL-like" evidence="2">
    <location>
        <begin position="20"/>
        <end position="161"/>
    </location>
</feature>